<keyword evidence="1" id="KW-0732">Signal</keyword>
<sequence length="120" mass="14000">MILCIVYVSALSLGAQLSRPLVPNIELKATMIRFPCSYQQEIFHTKWCAYEGMKKNTERIFVHTRINMKTPDDVFFSTPIFYYSGKTQNIRPIFFSLFFILLRTSIMSDLAKAFKDFLGH</sequence>
<comment type="caution">
    <text evidence="2">The sequence shown here is derived from an EMBL/GenBank/DDBJ whole genome shotgun (WGS) entry which is preliminary data.</text>
</comment>
<keyword evidence="3" id="KW-1185">Reference proteome</keyword>
<evidence type="ECO:0000313" key="3">
    <source>
        <dbReference type="Proteomes" id="UP000193560"/>
    </source>
</evidence>
<accession>A0A1X2J0M8</accession>
<dbReference type="Proteomes" id="UP000193560">
    <property type="component" value="Unassembled WGS sequence"/>
</dbReference>
<proteinExistence type="predicted"/>
<gene>
    <name evidence="2" type="ORF">BCR42DRAFT_6245</name>
</gene>
<feature type="chain" id="PRO_5012371824" evidence="1">
    <location>
        <begin position="21"/>
        <end position="120"/>
    </location>
</feature>
<dbReference type="AlphaFoldDB" id="A0A1X2J0M8"/>
<protein>
    <submittedName>
        <fullName evidence="2">Uncharacterized protein</fullName>
    </submittedName>
</protein>
<feature type="signal peptide" evidence="1">
    <location>
        <begin position="1"/>
        <end position="20"/>
    </location>
</feature>
<name>A0A1X2J0M8_9FUNG</name>
<dbReference type="EMBL" id="MCGE01000001">
    <property type="protein sequence ID" value="ORZ25351.1"/>
    <property type="molecule type" value="Genomic_DNA"/>
</dbReference>
<evidence type="ECO:0000256" key="1">
    <source>
        <dbReference type="SAM" id="SignalP"/>
    </source>
</evidence>
<organism evidence="2 3">
    <name type="scientific">Absidia repens</name>
    <dbReference type="NCBI Taxonomy" id="90262"/>
    <lineage>
        <taxon>Eukaryota</taxon>
        <taxon>Fungi</taxon>
        <taxon>Fungi incertae sedis</taxon>
        <taxon>Mucoromycota</taxon>
        <taxon>Mucoromycotina</taxon>
        <taxon>Mucoromycetes</taxon>
        <taxon>Mucorales</taxon>
        <taxon>Cunninghamellaceae</taxon>
        <taxon>Absidia</taxon>
    </lineage>
</organism>
<reference evidence="2 3" key="1">
    <citation type="submission" date="2016-07" db="EMBL/GenBank/DDBJ databases">
        <title>Pervasive Adenine N6-methylation of Active Genes in Fungi.</title>
        <authorList>
            <consortium name="DOE Joint Genome Institute"/>
            <person name="Mondo S.J."/>
            <person name="Dannebaum R.O."/>
            <person name="Kuo R.C."/>
            <person name="Labutti K."/>
            <person name="Haridas S."/>
            <person name="Kuo A."/>
            <person name="Salamov A."/>
            <person name="Ahrendt S.R."/>
            <person name="Lipzen A."/>
            <person name="Sullivan W."/>
            <person name="Andreopoulos W.B."/>
            <person name="Clum A."/>
            <person name="Lindquist E."/>
            <person name="Daum C."/>
            <person name="Ramamoorthy G.K."/>
            <person name="Gryganskyi A."/>
            <person name="Culley D."/>
            <person name="Magnuson J.K."/>
            <person name="James T.Y."/>
            <person name="O'Malley M.A."/>
            <person name="Stajich J.E."/>
            <person name="Spatafora J.W."/>
            <person name="Visel A."/>
            <person name="Grigoriev I.V."/>
        </authorList>
    </citation>
    <scope>NUCLEOTIDE SEQUENCE [LARGE SCALE GENOMIC DNA]</scope>
    <source>
        <strain evidence="2 3">NRRL 1336</strain>
    </source>
</reference>
<evidence type="ECO:0000313" key="2">
    <source>
        <dbReference type="EMBL" id="ORZ25351.1"/>
    </source>
</evidence>